<keyword evidence="4" id="KW-0418">Kinase</keyword>
<dbReference type="AlphaFoldDB" id="A0A072UTQ1"/>
<dbReference type="GO" id="GO:0016301">
    <property type="term" value="F:kinase activity"/>
    <property type="evidence" value="ECO:0007669"/>
    <property type="project" value="UniProtKB-KW"/>
</dbReference>
<comment type="subcellular location">
    <subcellularLocation>
        <location evidence="1">Membrane</location>
        <topology evidence="1">Single-pass membrane protein</topology>
    </subcellularLocation>
</comment>
<gene>
    <name evidence="4" type="ordered locus">MTR_3g028640</name>
</gene>
<reference evidence="4 6" key="2">
    <citation type="journal article" date="2014" name="BMC Genomics">
        <title>An improved genome release (version Mt4.0) for the model legume Medicago truncatula.</title>
        <authorList>
            <person name="Tang H."/>
            <person name="Krishnakumar V."/>
            <person name="Bidwell S."/>
            <person name="Rosen B."/>
            <person name="Chan A."/>
            <person name="Zhou S."/>
            <person name="Gentzbittel L."/>
            <person name="Childs K.L."/>
            <person name="Yandell M."/>
            <person name="Gundlach H."/>
            <person name="Mayer K.F."/>
            <person name="Schwartz D.C."/>
            <person name="Town C.D."/>
        </authorList>
    </citation>
    <scope>GENOME REANNOTATION</scope>
    <source>
        <strain evidence="4">A17</strain>
        <strain evidence="5 6">cv. Jemalong A17</strain>
    </source>
</reference>
<dbReference type="InterPro" id="IPR025287">
    <property type="entry name" value="WAK_GUB"/>
</dbReference>
<accession>A0A072UTQ1</accession>
<evidence type="ECO:0000313" key="5">
    <source>
        <dbReference type="EnsemblPlants" id="KEH33224"/>
    </source>
</evidence>
<name>A0A072UTQ1_MEDTR</name>
<dbReference type="EnsemblPlants" id="KEH33224">
    <property type="protein sequence ID" value="KEH33224"/>
    <property type="gene ID" value="MTR_3g028640"/>
</dbReference>
<feature type="domain" description="Wall-associated receptor kinase galacturonan-binding" evidence="3">
    <location>
        <begin position="28"/>
        <end position="91"/>
    </location>
</feature>
<reference evidence="4 6" key="1">
    <citation type="journal article" date="2011" name="Nature">
        <title>The Medicago genome provides insight into the evolution of rhizobial symbioses.</title>
        <authorList>
            <person name="Young N.D."/>
            <person name="Debelle F."/>
            <person name="Oldroyd G.E."/>
            <person name="Geurts R."/>
            <person name="Cannon S.B."/>
            <person name="Udvardi M.K."/>
            <person name="Benedito V.A."/>
            <person name="Mayer K.F."/>
            <person name="Gouzy J."/>
            <person name="Schoof H."/>
            <person name="Van de Peer Y."/>
            <person name="Proost S."/>
            <person name="Cook D.R."/>
            <person name="Meyers B.C."/>
            <person name="Spannagl M."/>
            <person name="Cheung F."/>
            <person name="De Mita S."/>
            <person name="Krishnakumar V."/>
            <person name="Gundlach H."/>
            <person name="Zhou S."/>
            <person name="Mudge J."/>
            <person name="Bharti A.K."/>
            <person name="Murray J.D."/>
            <person name="Naoumkina M.A."/>
            <person name="Rosen B."/>
            <person name="Silverstein K.A."/>
            <person name="Tang H."/>
            <person name="Rombauts S."/>
            <person name="Zhao P.X."/>
            <person name="Zhou P."/>
            <person name="Barbe V."/>
            <person name="Bardou P."/>
            <person name="Bechner M."/>
            <person name="Bellec A."/>
            <person name="Berger A."/>
            <person name="Berges H."/>
            <person name="Bidwell S."/>
            <person name="Bisseling T."/>
            <person name="Choisne N."/>
            <person name="Couloux A."/>
            <person name="Denny R."/>
            <person name="Deshpande S."/>
            <person name="Dai X."/>
            <person name="Doyle J.J."/>
            <person name="Dudez A.M."/>
            <person name="Farmer A.D."/>
            <person name="Fouteau S."/>
            <person name="Franken C."/>
            <person name="Gibelin C."/>
            <person name="Gish J."/>
            <person name="Goldstein S."/>
            <person name="Gonzalez A.J."/>
            <person name="Green P.J."/>
            <person name="Hallab A."/>
            <person name="Hartog M."/>
            <person name="Hua A."/>
            <person name="Humphray S.J."/>
            <person name="Jeong D.H."/>
            <person name="Jing Y."/>
            <person name="Jocker A."/>
            <person name="Kenton S.M."/>
            <person name="Kim D.J."/>
            <person name="Klee K."/>
            <person name="Lai H."/>
            <person name="Lang C."/>
            <person name="Lin S."/>
            <person name="Macmil S.L."/>
            <person name="Magdelenat G."/>
            <person name="Matthews L."/>
            <person name="McCorrison J."/>
            <person name="Monaghan E.L."/>
            <person name="Mun J.H."/>
            <person name="Najar F.Z."/>
            <person name="Nicholson C."/>
            <person name="Noirot C."/>
            <person name="O'Bleness M."/>
            <person name="Paule C.R."/>
            <person name="Poulain J."/>
            <person name="Prion F."/>
            <person name="Qin B."/>
            <person name="Qu C."/>
            <person name="Retzel E.F."/>
            <person name="Riddle C."/>
            <person name="Sallet E."/>
            <person name="Samain S."/>
            <person name="Samson N."/>
            <person name="Sanders I."/>
            <person name="Saurat O."/>
            <person name="Scarpelli C."/>
            <person name="Schiex T."/>
            <person name="Segurens B."/>
            <person name="Severin A.J."/>
            <person name="Sherrier D.J."/>
            <person name="Shi R."/>
            <person name="Sims S."/>
            <person name="Singer S.R."/>
            <person name="Sinharoy S."/>
            <person name="Sterck L."/>
            <person name="Viollet A."/>
            <person name="Wang B.B."/>
            <person name="Wang K."/>
            <person name="Wang M."/>
            <person name="Wang X."/>
            <person name="Warfsmann J."/>
            <person name="Weissenbach J."/>
            <person name="White D.D."/>
            <person name="White J.D."/>
            <person name="Wiley G.B."/>
            <person name="Wincker P."/>
            <person name="Xing Y."/>
            <person name="Yang L."/>
            <person name="Yao Z."/>
            <person name="Ying F."/>
            <person name="Zhai J."/>
            <person name="Zhou L."/>
            <person name="Zuber A."/>
            <person name="Denarie J."/>
            <person name="Dixon R.A."/>
            <person name="May G.D."/>
            <person name="Schwartz D.C."/>
            <person name="Rogers J."/>
            <person name="Quetier F."/>
            <person name="Town C.D."/>
            <person name="Roe B.A."/>
        </authorList>
    </citation>
    <scope>NUCLEOTIDE SEQUENCE [LARGE SCALE GENOMIC DNA]</scope>
    <source>
        <strain evidence="4">A17</strain>
        <strain evidence="5 6">cv. Jemalong A17</strain>
    </source>
</reference>
<dbReference type="HOGENOM" id="CLU_000288_115_2_1"/>
<dbReference type="STRING" id="3880.A0A072UTQ1"/>
<dbReference type="GO" id="GO:0030247">
    <property type="term" value="F:polysaccharide binding"/>
    <property type="evidence" value="ECO:0007669"/>
    <property type="project" value="InterPro"/>
</dbReference>
<keyword evidence="4" id="KW-0675">Receptor</keyword>
<proteinExistence type="predicted"/>
<dbReference type="GO" id="GO:0016020">
    <property type="term" value="C:membrane"/>
    <property type="evidence" value="ECO:0007669"/>
    <property type="project" value="UniProtKB-SubCell"/>
</dbReference>
<evidence type="ECO:0000259" key="3">
    <source>
        <dbReference type="Pfam" id="PF13947"/>
    </source>
</evidence>
<evidence type="ECO:0000313" key="6">
    <source>
        <dbReference type="Proteomes" id="UP000002051"/>
    </source>
</evidence>
<keyword evidence="2" id="KW-0732">Signal</keyword>
<reference evidence="5" key="3">
    <citation type="submission" date="2015-04" db="UniProtKB">
        <authorList>
            <consortium name="EnsemblPlants"/>
        </authorList>
    </citation>
    <scope>IDENTIFICATION</scope>
    <source>
        <strain evidence="5">cv. Jemalong A17</strain>
    </source>
</reference>
<evidence type="ECO:0000256" key="1">
    <source>
        <dbReference type="ARBA" id="ARBA00004167"/>
    </source>
</evidence>
<dbReference type="Pfam" id="PF13947">
    <property type="entry name" value="GUB_WAK_bind"/>
    <property type="match status" value="1"/>
</dbReference>
<evidence type="ECO:0000256" key="2">
    <source>
        <dbReference type="ARBA" id="ARBA00022729"/>
    </source>
</evidence>
<keyword evidence="4" id="KW-0808">Transferase</keyword>
<protein>
    <submittedName>
        <fullName evidence="4">Wall-associated receptor kinase galacturonan-binding protein</fullName>
    </submittedName>
</protein>
<dbReference type="EMBL" id="CM001219">
    <property type="protein sequence ID" value="KEH33224.1"/>
    <property type="molecule type" value="Genomic_DNA"/>
</dbReference>
<dbReference type="PANTHER" id="PTHR33138:SF30">
    <property type="entry name" value="LEAF RUST 10 DISEASE-RESISTANCE LOCUS RECEPTOR-LIKE PROTEIN KINASE-LIKE 2.7"/>
    <property type="match status" value="1"/>
</dbReference>
<keyword evidence="6" id="KW-1185">Reference proteome</keyword>
<sequence length="266" mass="30631">MVVVLLLHHHHHHQACDATSNSDNQKLCPPSSCGKMRNIKHPFRLKNDPTNCGDPRYELSCENNITTLSLFWGKYYVKSINYKNYTIRVVDPGIEEGDCTIPRYFLTATNFTSYYSHYEYKGDPYAFHDYSRPEHVVYLNCSKQLKNDPMYVDTSTCRLNSENNSYIYAIAGDFRVVKLNVGCRVKLVTMSSALAFISKKDFQPFSYVEIHRFLSYGFELSWIRQPCEDSCDMNQQNCYMNYDSGGLVCTVDYCTTPLGIDISCGK</sequence>
<dbReference type="PANTHER" id="PTHR33138">
    <property type="entry name" value="OS01G0690200 PROTEIN"/>
    <property type="match status" value="1"/>
</dbReference>
<organism evidence="4 6">
    <name type="scientific">Medicago truncatula</name>
    <name type="common">Barrel medic</name>
    <name type="synonym">Medicago tribuloides</name>
    <dbReference type="NCBI Taxonomy" id="3880"/>
    <lineage>
        <taxon>Eukaryota</taxon>
        <taxon>Viridiplantae</taxon>
        <taxon>Streptophyta</taxon>
        <taxon>Embryophyta</taxon>
        <taxon>Tracheophyta</taxon>
        <taxon>Spermatophyta</taxon>
        <taxon>Magnoliopsida</taxon>
        <taxon>eudicotyledons</taxon>
        <taxon>Gunneridae</taxon>
        <taxon>Pentapetalae</taxon>
        <taxon>rosids</taxon>
        <taxon>fabids</taxon>
        <taxon>Fabales</taxon>
        <taxon>Fabaceae</taxon>
        <taxon>Papilionoideae</taxon>
        <taxon>50 kb inversion clade</taxon>
        <taxon>NPAAA clade</taxon>
        <taxon>Hologalegina</taxon>
        <taxon>IRL clade</taxon>
        <taxon>Trifolieae</taxon>
        <taxon>Medicago</taxon>
    </lineage>
</organism>
<evidence type="ECO:0000313" key="4">
    <source>
        <dbReference type="EMBL" id="KEH33224.1"/>
    </source>
</evidence>
<dbReference type="Proteomes" id="UP000002051">
    <property type="component" value="Chromosome 3"/>
</dbReference>